<dbReference type="Pfam" id="PF02537">
    <property type="entry name" value="CRCB"/>
    <property type="match status" value="1"/>
</dbReference>
<keyword evidence="12" id="KW-0479">Metal-binding</keyword>
<keyword evidence="9 12" id="KW-0407">Ion channel</keyword>
<keyword evidence="5 12" id="KW-1133">Transmembrane helix</keyword>
<dbReference type="GO" id="GO:0005886">
    <property type="term" value="C:plasma membrane"/>
    <property type="evidence" value="ECO:0007669"/>
    <property type="project" value="UniProtKB-SubCell"/>
</dbReference>
<evidence type="ECO:0000256" key="8">
    <source>
        <dbReference type="ARBA" id="ARBA00023136"/>
    </source>
</evidence>
<dbReference type="GO" id="GO:0062054">
    <property type="term" value="F:fluoride channel activity"/>
    <property type="evidence" value="ECO:0007669"/>
    <property type="project" value="UniProtKB-UniRule"/>
</dbReference>
<feature type="binding site" evidence="12">
    <location>
        <position position="76"/>
    </location>
    <ligand>
        <name>Na(+)</name>
        <dbReference type="ChEBI" id="CHEBI:29101"/>
        <note>structural</note>
    </ligand>
</feature>
<dbReference type="Proteomes" id="UP000244248">
    <property type="component" value="Unassembled WGS sequence"/>
</dbReference>
<comment type="similarity">
    <text evidence="10 12">Belongs to the fluoride channel Fluc/FEX (TC 1.A.43) family.</text>
</comment>
<comment type="subcellular location">
    <subcellularLocation>
        <location evidence="1 12">Cell membrane</location>
        <topology evidence="1 12">Multi-pass membrane protein</topology>
    </subcellularLocation>
</comment>
<dbReference type="GO" id="GO:0046872">
    <property type="term" value="F:metal ion binding"/>
    <property type="evidence" value="ECO:0007669"/>
    <property type="project" value="UniProtKB-KW"/>
</dbReference>
<keyword evidence="14" id="KW-1185">Reference proteome</keyword>
<comment type="activity regulation">
    <text evidence="12">Na(+) is not transported, but it plays an essential structural role and its presence is essential for fluoride channel function.</text>
</comment>
<evidence type="ECO:0000256" key="3">
    <source>
        <dbReference type="ARBA" id="ARBA00022519"/>
    </source>
</evidence>
<name>A0A2T5MJK9_9GAMM</name>
<dbReference type="PANTHER" id="PTHR28259">
    <property type="entry name" value="FLUORIDE EXPORT PROTEIN 1-RELATED"/>
    <property type="match status" value="1"/>
</dbReference>
<reference evidence="13 14" key="1">
    <citation type="submission" date="2018-04" db="EMBL/GenBank/DDBJ databases">
        <title>Novel species isolated from glacier.</title>
        <authorList>
            <person name="Liu Q."/>
            <person name="Xin Y.-H."/>
        </authorList>
    </citation>
    <scope>NUCLEOTIDE SEQUENCE [LARGE SCALE GENOMIC DNA]</scope>
    <source>
        <strain evidence="13 14">GT1R17</strain>
    </source>
</reference>
<dbReference type="NCBIfam" id="NF010792">
    <property type="entry name" value="PRK14196.1"/>
    <property type="match status" value="1"/>
</dbReference>
<evidence type="ECO:0000313" key="14">
    <source>
        <dbReference type="Proteomes" id="UP000244248"/>
    </source>
</evidence>
<evidence type="ECO:0000256" key="2">
    <source>
        <dbReference type="ARBA" id="ARBA00022475"/>
    </source>
</evidence>
<evidence type="ECO:0000256" key="11">
    <source>
        <dbReference type="ARBA" id="ARBA00035585"/>
    </source>
</evidence>
<feature type="transmembrane region" description="Helical" evidence="12">
    <location>
        <begin position="104"/>
        <end position="126"/>
    </location>
</feature>
<evidence type="ECO:0000256" key="9">
    <source>
        <dbReference type="ARBA" id="ARBA00023303"/>
    </source>
</evidence>
<comment type="caution">
    <text evidence="13">The sequence shown here is derived from an EMBL/GenBank/DDBJ whole genome shotgun (WGS) entry which is preliminary data.</text>
</comment>
<dbReference type="EMBL" id="QANS01000001">
    <property type="protein sequence ID" value="PTU32770.1"/>
    <property type="molecule type" value="Genomic_DNA"/>
</dbReference>
<proteinExistence type="inferred from homology"/>
<feature type="transmembrane region" description="Helical" evidence="12">
    <location>
        <begin position="68"/>
        <end position="84"/>
    </location>
</feature>
<dbReference type="AlphaFoldDB" id="A0A2T5MJK9"/>
<evidence type="ECO:0000256" key="12">
    <source>
        <dbReference type="HAMAP-Rule" id="MF_00454"/>
    </source>
</evidence>
<keyword evidence="8 12" id="KW-0472">Membrane</keyword>
<gene>
    <name evidence="12" type="primary">fluC</name>
    <name evidence="12" type="synonym">crcB</name>
    <name evidence="13" type="ORF">CJD38_01220</name>
</gene>
<dbReference type="OrthoDB" id="9806299at2"/>
<keyword evidence="4 12" id="KW-0812">Transmembrane</keyword>
<feature type="transmembrane region" description="Helical" evidence="12">
    <location>
        <begin position="36"/>
        <end position="56"/>
    </location>
</feature>
<dbReference type="InterPro" id="IPR003691">
    <property type="entry name" value="FluC"/>
</dbReference>
<evidence type="ECO:0000256" key="10">
    <source>
        <dbReference type="ARBA" id="ARBA00035120"/>
    </source>
</evidence>
<keyword evidence="2 12" id="KW-1003">Cell membrane</keyword>
<comment type="catalytic activity">
    <reaction evidence="11">
        <text>fluoride(in) = fluoride(out)</text>
        <dbReference type="Rhea" id="RHEA:76159"/>
        <dbReference type="ChEBI" id="CHEBI:17051"/>
    </reaction>
    <physiologicalReaction direction="left-to-right" evidence="11">
        <dbReference type="Rhea" id="RHEA:76160"/>
    </physiologicalReaction>
</comment>
<dbReference type="HAMAP" id="MF_00454">
    <property type="entry name" value="FluC"/>
    <property type="match status" value="1"/>
</dbReference>
<keyword evidence="12" id="KW-0813">Transport</keyword>
<keyword evidence="3" id="KW-0997">Cell inner membrane</keyword>
<keyword evidence="6 12" id="KW-0915">Sodium</keyword>
<keyword evidence="7 12" id="KW-0406">Ion transport</keyword>
<dbReference type="GO" id="GO:0140114">
    <property type="term" value="P:cellular detoxification of fluoride"/>
    <property type="evidence" value="ECO:0007669"/>
    <property type="project" value="UniProtKB-UniRule"/>
</dbReference>
<evidence type="ECO:0000256" key="5">
    <source>
        <dbReference type="ARBA" id="ARBA00022989"/>
    </source>
</evidence>
<evidence type="ECO:0000256" key="6">
    <source>
        <dbReference type="ARBA" id="ARBA00023053"/>
    </source>
</evidence>
<organism evidence="13 14">
    <name type="scientific">Stenotrophobium rhamnosiphilum</name>
    <dbReference type="NCBI Taxonomy" id="2029166"/>
    <lineage>
        <taxon>Bacteria</taxon>
        <taxon>Pseudomonadati</taxon>
        <taxon>Pseudomonadota</taxon>
        <taxon>Gammaproteobacteria</taxon>
        <taxon>Nevskiales</taxon>
        <taxon>Nevskiaceae</taxon>
        <taxon>Stenotrophobium</taxon>
    </lineage>
</organism>
<accession>A0A2T5MJK9</accession>
<evidence type="ECO:0000256" key="1">
    <source>
        <dbReference type="ARBA" id="ARBA00004651"/>
    </source>
</evidence>
<evidence type="ECO:0000313" key="13">
    <source>
        <dbReference type="EMBL" id="PTU32770.1"/>
    </source>
</evidence>
<comment type="function">
    <text evidence="12">Fluoride-specific ion channel. Important for reducing fluoride concentration in the cell, thus reducing its toxicity.</text>
</comment>
<dbReference type="PANTHER" id="PTHR28259:SF1">
    <property type="entry name" value="FLUORIDE EXPORT PROTEIN 1-RELATED"/>
    <property type="match status" value="1"/>
</dbReference>
<evidence type="ECO:0000256" key="7">
    <source>
        <dbReference type="ARBA" id="ARBA00023065"/>
    </source>
</evidence>
<dbReference type="NCBIfam" id="TIGR00494">
    <property type="entry name" value="crcB"/>
    <property type="match status" value="1"/>
</dbReference>
<sequence>MNLIALLAVGAGGLAGSVLRWVIGLRMNAILPSLPLGTLAANLIGGYIIGLAAGAVTADLGLSQNMRLFLIPGFCGGLTTFSTFSLETVTSFMNGRVAWGFAEIFIHVSGSLLATVLGLFTVRLLVPVLQKTI</sequence>
<dbReference type="RefSeq" id="WP_107938478.1">
    <property type="nucleotide sequence ID" value="NZ_QANS01000001.1"/>
</dbReference>
<feature type="binding site" evidence="12">
    <location>
        <position position="79"/>
    </location>
    <ligand>
        <name>Na(+)</name>
        <dbReference type="ChEBI" id="CHEBI:29101"/>
        <note>structural</note>
    </ligand>
</feature>
<protein>
    <recommendedName>
        <fullName evidence="12">Fluoride-specific ion channel FluC</fullName>
    </recommendedName>
</protein>
<evidence type="ECO:0000256" key="4">
    <source>
        <dbReference type="ARBA" id="ARBA00022692"/>
    </source>
</evidence>